<keyword evidence="8 15" id="KW-0812">Transmembrane</keyword>
<dbReference type="Gene3D" id="6.10.340.10">
    <property type="match status" value="1"/>
</dbReference>
<evidence type="ECO:0000256" key="15">
    <source>
        <dbReference type="SAM" id="Phobius"/>
    </source>
</evidence>
<dbReference type="RefSeq" id="WP_146350439.1">
    <property type="nucleotide sequence ID" value="NZ_VOBR01000005.1"/>
</dbReference>
<evidence type="ECO:0000256" key="12">
    <source>
        <dbReference type="ARBA" id="ARBA00022989"/>
    </source>
</evidence>
<dbReference type="InterPro" id="IPR003660">
    <property type="entry name" value="HAMP_dom"/>
</dbReference>
<dbReference type="PRINTS" id="PR00344">
    <property type="entry name" value="BCTRLSENSOR"/>
</dbReference>
<dbReference type="GO" id="GO:0000155">
    <property type="term" value="F:phosphorelay sensor kinase activity"/>
    <property type="evidence" value="ECO:0007669"/>
    <property type="project" value="InterPro"/>
</dbReference>
<evidence type="ECO:0000256" key="2">
    <source>
        <dbReference type="ARBA" id="ARBA00004236"/>
    </source>
</evidence>
<dbReference type="InterPro" id="IPR003594">
    <property type="entry name" value="HATPase_dom"/>
</dbReference>
<proteinExistence type="predicted"/>
<keyword evidence="7" id="KW-0808">Transferase</keyword>
<keyword evidence="11" id="KW-0067">ATP-binding</keyword>
<evidence type="ECO:0000256" key="10">
    <source>
        <dbReference type="ARBA" id="ARBA00022777"/>
    </source>
</evidence>
<evidence type="ECO:0000256" key="3">
    <source>
        <dbReference type="ARBA" id="ARBA00004314"/>
    </source>
</evidence>
<comment type="subcellular location">
    <subcellularLocation>
        <location evidence="2">Cell membrane</location>
    </subcellularLocation>
    <subcellularLocation>
        <location evidence="3">Membrane raft</location>
        <topology evidence="3">Multi-pass membrane protein</topology>
    </subcellularLocation>
</comment>
<feature type="domain" description="Histidine kinase" evidence="16">
    <location>
        <begin position="449"/>
        <end position="668"/>
    </location>
</feature>
<dbReference type="CDD" id="cd06225">
    <property type="entry name" value="HAMP"/>
    <property type="match status" value="1"/>
</dbReference>
<dbReference type="SMART" id="SM00304">
    <property type="entry name" value="HAMP"/>
    <property type="match status" value="1"/>
</dbReference>
<evidence type="ECO:0000256" key="4">
    <source>
        <dbReference type="ARBA" id="ARBA00012438"/>
    </source>
</evidence>
<dbReference type="PROSITE" id="PS50109">
    <property type="entry name" value="HIS_KIN"/>
    <property type="match status" value="1"/>
</dbReference>
<keyword evidence="14 15" id="KW-0472">Membrane</keyword>
<keyword evidence="19" id="KW-1185">Reference proteome</keyword>
<dbReference type="Pfam" id="PF01590">
    <property type="entry name" value="GAF"/>
    <property type="match status" value="1"/>
</dbReference>
<dbReference type="Gene3D" id="3.30.450.40">
    <property type="match status" value="1"/>
</dbReference>
<name>A0A563EXM0_9PSEU</name>
<sequence length="673" mass="72758">MSSGQPFRRLLLLTFGPLVAVVLTLLGLGLGAISVAADSVEQLVFRVQPLQRANAELRATMLDSSRGLRGYTYSGDATYREAYDRGHQSYARSKDEVTRLAVGSEQDAAHELAELADHWFDMTSTVRSAGPGGQRTGVLLANGSLVLDEFLRTSNELAAEIDVTSASLQQSSAATRRQAQLVLLACGALAIVFAIAAATATARRFSDSVAGLRTTVTRWAAGDRDARVPEHGLADMREVARSINTMVDEATRLHDVERERERCRDIAAGIGVRIREHLDVDEVVRLATTEIGRHFDAERVCVWLAEGVLEDTEAELATPEWHELDLAPLRSTLDAGGERIPIAPLRTLYAERRSQVVRFAADAEALGLPQDPRDGAMLVVPFGRGEIVLGAVVVVRSSGAWPLVEVDALEHVAADLARGVDQARLYQEQQVLVRDLRALDRSKTEFVSNVSHELRTPMTSIAGYVEMLRDGDGGTMNDCQRTMLEVVHRNATRLRKLIEELLLLAKLESGAVDMAAETVDVSSLVEGVVDTLRPAAKVGGVRLDRENDDELIVIGDPAHLDRVLTNLVSNAVKFTPAGGEVHVTSRRCHDGWIEVEVTDTGIGIPETEQQAMFTRFHRATNATEKAIPGSGLGLAIVRQIVHRHGGHVALASKEGAGTTATVRLPAAGTGETA</sequence>
<keyword evidence="9" id="KW-0547">Nucleotide-binding</keyword>
<evidence type="ECO:0000256" key="14">
    <source>
        <dbReference type="ARBA" id="ARBA00023136"/>
    </source>
</evidence>
<evidence type="ECO:0000256" key="6">
    <source>
        <dbReference type="ARBA" id="ARBA00022553"/>
    </source>
</evidence>
<dbReference type="OrthoDB" id="340764at2"/>
<dbReference type="InterPro" id="IPR050736">
    <property type="entry name" value="Sensor_HK_Regulatory"/>
</dbReference>
<dbReference type="PANTHER" id="PTHR43711">
    <property type="entry name" value="TWO-COMPONENT HISTIDINE KINASE"/>
    <property type="match status" value="1"/>
</dbReference>
<keyword evidence="6" id="KW-0597">Phosphoprotein</keyword>
<dbReference type="Gene3D" id="1.10.287.130">
    <property type="match status" value="1"/>
</dbReference>
<dbReference type="SMART" id="SM00387">
    <property type="entry name" value="HATPase_c"/>
    <property type="match status" value="1"/>
</dbReference>
<dbReference type="Gene3D" id="3.30.565.10">
    <property type="entry name" value="Histidine kinase-like ATPase, C-terminal domain"/>
    <property type="match status" value="1"/>
</dbReference>
<dbReference type="InterPro" id="IPR003661">
    <property type="entry name" value="HisK_dim/P_dom"/>
</dbReference>
<evidence type="ECO:0000259" key="16">
    <source>
        <dbReference type="PROSITE" id="PS50109"/>
    </source>
</evidence>
<evidence type="ECO:0000256" key="5">
    <source>
        <dbReference type="ARBA" id="ARBA00022475"/>
    </source>
</evidence>
<keyword evidence="10" id="KW-0418">Kinase</keyword>
<evidence type="ECO:0000259" key="17">
    <source>
        <dbReference type="PROSITE" id="PS50885"/>
    </source>
</evidence>
<dbReference type="InterPro" id="IPR007891">
    <property type="entry name" value="CHASE3"/>
</dbReference>
<dbReference type="InterPro" id="IPR003018">
    <property type="entry name" value="GAF"/>
</dbReference>
<dbReference type="FunFam" id="3.30.565.10:FF:000023">
    <property type="entry name" value="PAS domain-containing sensor histidine kinase"/>
    <property type="match status" value="1"/>
</dbReference>
<accession>A0A563EXM0</accession>
<keyword evidence="13" id="KW-0902">Two-component regulatory system</keyword>
<evidence type="ECO:0000313" key="19">
    <source>
        <dbReference type="Proteomes" id="UP000316639"/>
    </source>
</evidence>
<dbReference type="PROSITE" id="PS50885">
    <property type="entry name" value="HAMP"/>
    <property type="match status" value="1"/>
</dbReference>
<dbReference type="GO" id="GO:0005524">
    <property type="term" value="F:ATP binding"/>
    <property type="evidence" value="ECO:0007669"/>
    <property type="project" value="UniProtKB-KW"/>
</dbReference>
<dbReference type="FunFam" id="1.10.287.130:FF:000001">
    <property type="entry name" value="Two-component sensor histidine kinase"/>
    <property type="match status" value="1"/>
</dbReference>
<dbReference type="EC" id="2.7.13.3" evidence="4"/>
<comment type="caution">
    <text evidence="18">The sequence shown here is derived from an EMBL/GenBank/DDBJ whole genome shotgun (WGS) entry which is preliminary data.</text>
</comment>
<evidence type="ECO:0000256" key="9">
    <source>
        <dbReference type="ARBA" id="ARBA00022741"/>
    </source>
</evidence>
<reference evidence="18 19" key="1">
    <citation type="submission" date="2019-07" db="EMBL/GenBank/DDBJ databases">
        <title>Lentzea xizangensis sp. nov., isolated from Qinghai-Tibetan Plateau Soils.</title>
        <authorList>
            <person name="Huang J."/>
        </authorList>
    </citation>
    <scope>NUCLEOTIDE SEQUENCE [LARGE SCALE GENOMIC DNA]</scope>
    <source>
        <strain evidence="18 19">FXJ1.1311</strain>
    </source>
</reference>
<keyword evidence="12 15" id="KW-1133">Transmembrane helix</keyword>
<dbReference type="Pfam" id="PF02518">
    <property type="entry name" value="HATPase_c"/>
    <property type="match status" value="1"/>
</dbReference>
<evidence type="ECO:0000313" key="18">
    <source>
        <dbReference type="EMBL" id="TWP52383.1"/>
    </source>
</evidence>
<dbReference type="CDD" id="cd00075">
    <property type="entry name" value="HATPase"/>
    <property type="match status" value="1"/>
</dbReference>
<dbReference type="PANTHER" id="PTHR43711:SF26">
    <property type="entry name" value="SENSOR HISTIDINE KINASE RCSC"/>
    <property type="match status" value="1"/>
</dbReference>
<feature type="transmembrane region" description="Helical" evidence="15">
    <location>
        <begin position="181"/>
        <end position="202"/>
    </location>
</feature>
<evidence type="ECO:0000256" key="13">
    <source>
        <dbReference type="ARBA" id="ARBA00023012"/>
    </source>
</evidence>
<dbReference type="SUPFAM" id="SSF55874">
    <property type="entry name" value="ATPase domain of HSP90 chaperone/DNA topoisomerase II/histidine kinase"/>
    <property type="match status" value="1"/>
</dbReference>
<dbReference type="AlphaFoldDB" id="A0A563EXM0"/>
<dbReference type="Proteomes" id="UP000316639">
    <property type="component" value="Unassembled WGS sequence"/>
</dbReference>
<dbReference type="SMART" id="SM00065">
    <property type="entry name" value="GAF"/>
    <property type="match status" value="1"/>
</dbReference>
<dbReference type="InterPro" id="IPR036890">
    <property type="entry name" value="HATPase_C_sf"/>
</dbReference>
<organism evidence="18 19">
    <name type="scientific">Lentzea tibetensis</name>
    <dbReference type="NCBI Taxonomy" id="2591470"/>
    <lineage>
        <taxon>Bacteria</taxon>
        <taxon>Bacillati</taxon>
        <taxon>Actinomycetota</taxon>
        <taxon>Actinomycetes</taxon>
        <taxon>Pseudonocardiales</taxon>
        <taxon>Pseudonocardiaceae</taxon>
        <taxon>Lentzea</taxon>
    </lineage>
</organism>
<feature type="domain" description="HAMP" evidence="17">
    <location>
        <begin position="203"/>
        <end position="255"/>
    </location>
</feature>
<dbReference type="InterPro" id="IPR004358">
    <property type="entry name" value="Sig_transdc_His_kin-like_C"/>
</dbReference>
<dbReference type="EMBL" id="VOBR01000005">
    <property type="protein sequence ID" value="TWP52383.1"/>
    <property type="molecule type" value="Genomic_DNA"/>
</dbReference>
<evidence type="ECO:0000256" key="11">
    <source>
        <dbReference type="ARBA" id="ARBA00022840"/>
    </source>
</evidence>
<dbReference type="GO" id="GO:0045121">
    <property type="term" value="C:membrane raft"/>
    <property type="evidence" value="ECO:0007669"/>
    <property type="project" value="UniProtKB-SubCell"/>
</dbReference>
<keyword evidence="5" id="KW-1003">Cell membrane</keyword>
<evidence type="ECO:0000256" key="8">
    <source>
        <dbReference type="ARBA" id="ARBA00022692"/>
    </source>
</evidence>
<dbReference type="InterPro" id="IPR036097">
    <property type="entry name" value="HisK_dim/P_sf"/>
</dbReference>
<dbReference type="Pfam" id="PF05227">
    <property type="entry name" value="CHASE3"/>
    <property type="match status" value="1"/>
</dbReference>
<dbReference type="CDD" id="cd00082">
    <property type="entry name" value="HisKA"/>
    <property type="match status" value="1"/>
</dbReference>
<dbReference type="SUPFAM" id="SSF47384">
    <property type="entry name" value="Homodimeric domain of signal transducing histidine kinase"/>
    <property type="match status" value="1"/>
</dbReference>
<gene>
    <name evidence="18" type="ORF">FKR81_08570</name>
</gene>
<protein>
    <recommendedName>
        <fullName evidence="4">histidine kinase</fullName>
        <ecNumber evidence="4">2.7.13.3</ecNumber>
    </recommendedName>
</protein>
<evidence type="ECO:0000256" key="1">
    <source>
        <dbReference type="ARBA" id="ARBA00000085"/>
    </source>
</evidence>
<evidence type="ECO:0000256" key="7">
    <source>
        <dbReference type="ARBA" id="ARBA00022679"/>
    </source>
</evidence>
<dbReference type="SMART" id="SM00388">
    <property type="entry name" value="HisKA"/>
    <property type="match status" value="1"/>
</dbReference>
<dbReference type="Pfam" id="PF00512">
    <property type="entry name" value="HisKA"/>
    <property type="match status" value="1"/>
</dbReference>
<comment type="catalytic activity">
    <reaction evidence="1">
        <text>ATP + protein L-histidine = ADP + protein N-phospho-L-histidine.</text>
        <dbReference type="EC" id="2.7.13.3"/>
    </reaction>
</comment>
<dbReference type="InterPro" id="IPR005467">
    <property type="entry name" value="His_kinase_dom"/>
</dbReference>
<dbReference type="SUPFAM" id="SSF55781">
    <property type="entry name" value="GAF domain-like"/>
    <property type="match status" value="1"/>
</dbReference>
<dbReference type="GO" id="GO:0005886">
    <property type="term" value="C:plasma membrane"/>
    <property type="evidence" value="ECO:0007669"/>
    <property type="project" value="UniProtKB-SubCell"/>
</dbReference>
<dbReference type="InterPro" id="IPR029016">
    <property type="entry name" value="GAF-like_dom_sf"/>
</dbReference>